<feature type="non-terminal residue" evidence="1">
    <location>
        <position position="45"/>
    </location>
</feature>
<dbReference type="AlphaFoldDB" id="A0A699WIV0"/>
<gene>
    <name evidence="1" type="ORF">Tci_919574</name>
</gene>
<name>A0A699WIV0_TANCI</name>
<comment type="caution">
    <text evidence="1">The sequence shown here is derived from an EMBL/GenBank/DDBJ whole genome shotgun (WGS) entry which is preliminary data.</text>
</comment>
<evidence type="ECO:0000313" key="1">
    <source>
        <dbReference type="EMBL" id="GFD47605.1"/>
    </source>
</evidence>
<accession>A0A699WIV0</accession>
<sequence length="45" mass="5057">MNQRRDHRDFDVGQFCGEAVFFENGFVGPAVGPVELGNQRLAFID</sequence>
<organism evidence="1">
    <name type="scientific">Tanacetum cinerariifolium</name>
    <name type="common">Dalmatian daisy</name>
    <name type="synonym">Chrysanthemum cinerariifolium</name>
    <dbReference type="NCBI Taxonomy" id="118510"/>
    <lineage>
        <taxon>Eukaryota</taxon>
        <taxon>Viridiplantae</taxon>
        <taxon>Streptophyta</taxon>
        <taxon>Embryophyta</taxon>
        <taxon>Tracheophyta</taxon>
        <taxon>Spermatophyta</taxon>
        <taxon>Magnoliopsida</taxon>
        <taxon>eudicotyledons</taxon>
        <taxon>Gunneridae</taxon>
        <taxon>Pentapetalae</taxon>
        <taxon>asterids</taxon>
        <taxon>campanulids</taxon>
        <taxon>Asterales</taxon>
        <taxon>Asteraceae</taxon>
        <taxon>Asteroideae</taxon>
        <taxon>Anthemideae</taxon>
        <taxon>Anthemidinae</taxon>
        <taxon>Tanacetum</taxon>
    </lineage>
</organism>
<dbReference type="EMBL" id="BKCJ011703238">
    <property type="protein sequence ID" value="GFD47605.1"/>
    <property type="molecule type" value="Genomic_DNA"/>
</dbReference>
<proteinExistence type="predicted"/>
<reference evidence="1" key="1">
    <citation type="journal article" date="2019" name="Sci. Rep.">
        <title>Draft genome of Tanacetum cinerariifolium, the natural source of mosquito coil.</title>
        <authorList>
            <person name="Yamashiro T."/>
            <person name="Shiraishi A."/>
            <person name="Satake H."/>
            <person name="Nakayama K."/>
        </authorList>
    </citation>
    <scope>NUCLEOTIDE SEQUENCE</scope>
</reference>
<protein>
    <submittedName>
        <fullName evidence="1">Uncharacterized protein</fullName>
    </submittedName>
</protein>